<gene>
    <name evidence="2" type="ORF">ACJDUH_12430</name>
</gene>
<evidence type="ECO:0000313" key="2">
    <source>
        <dbReference type="EMBL" id="MFL0268899.1"/>
    </source>
</evidence>
<dbReference type="PANTHER" id="PTHR48079:SF6">
    <property type="entry name" value="NAD(P)-BINDING DOMAIN-CONTAINING PROTEIN-RELATED"/>
    <property type="match status" value="1"/>
</dbReference>
<dbReference type="EMBL" id="JBJHZY010000002">
    <property type="protein sequence ID" value="MFL0268899.1"/>
    <property type="molecule type" value="Genomic_DNA"/>
</dbReference>
<evidence type="ECO:0000259" key="1">
    <source>
        <dbReference type="Pfam" id="PF05368"/>
    </source>
</evidence>
<organism evidence="2 3">
    <name type="scientific">Candidatus Clostridium radicumherbarum</name>
    <dbReference type="NCBI Taxonomy" id="3381662"/>
    <lineage>
        <taxon>Bacteria</taxon>
        <taxon>Bacillati</taxon>
        <taxon>Bacillota</taxon>
        <taxon>Clostridia</taxon>
        <taxon>Eubacteriales</taxon>
        <taxon>Clostridiaceae</taxon>
        <taxon>Clostridium</taxon>
    </lineage>
</organism>
<comment type="caution">
    <text evidence="2">The sequence shown here is derived from an EMBL/GenBank/DDBJ whole genome shotgun (WGS) entry which is preliminary data.</text>
</comment>
<dbReference type="InterPro" id="IPR036291">
    <property type="entry name" value="NAD(P)-bd_dom_sf"/>
</dbReference>
<name>A0ABW8TT72_9CLOT</name>
<proteinExistence type="predicted"/>
<feature type="domain" description="NmrA-like" evidence="1">
    <location>
        <begin position="2"/>
        <end position="233"/>
    </location>
</feature>
<reference evidence="2 3" key="1">
    <citation type="submission" date="2024-11" db="EMBL/GenBank/DDBJ databases">
        <authorList>
            <person name="Heng Y.C."/>
            <person name="Lim A.C.H."/>
            <person name="Lee J.K.Y."/>
            <person name="Kittelmann S."/>
        </authorList>
    </citation>
    <scope>NUCLEOTIDE SEQUENCE [LARGE SCALE GENOMIC DNA]</scope>
    <source>
        <strain evidence="2 3">WILCCON 0202</strain>
    </source>
</reference>
<dbReference type="SUPFAM" id="SSF51735">
    <property type="entry name" value="NAD(P)-binding Rossmann-fold domains"/>
    <property type="match status" value="1"/>
</dbReference>
<sequence>MLLITGITGYSGKYFLQELIKNKYEDNIRCIVRDTSDTSMLDSSGLRIEKIIGDLTDQELMNRAMVGVDTVVHIGSIFYSIVVMKSAVLNNVKRAIFIHTTGIYSKYKSASEEYKNIEMKIQEIIKENNSQIGLIYLRPTMIYGYLNDRNMIVFIKMVDKLRLFPVISHGKNLLQPVNGKDLGKAYYQVLSNSEIMSGDYILSGKRPISMLEMFKLISKNLNKKTTFISIPLRLGVFMGRFLKVCTFGKVDYIEKIQRMGEDRSFPHDAAERDFGYRPILFEEGLKIEVEDYLINKK</sequence>
<accession>A0ABW8TT72</accession>
<dbReference type="Proteomes" id="UP001623661">
    <property type="component" value="Unassembled WGS sequence"/>
</dbReference>
<dbReference type="InterPro" id="IPR008030">
    <property type="entry name" value="NmrA-like"/>
</dbReference>
<dbReference type="RefSeq" id="WP_406765520.1">
    <property type="nucleotide sequence ID" value="NZ_JBJHZY010000002.1"/>
</dbReference>
<dbReference type="InterPro" id="IPR051783">
    <property type="entry name" value="NAD(P)-dependent_oxidoreduct"/>
</dbReference>
<protein>
    <submittedName>
        <fullName evidence="2">NAD-dependent epimerase/dehydratase family protein</fullName>
    </submittedName>
</protein>
<dbReference type="Pfam" id="PF05368">
    <property type="entry name" value="NmrA"/>
    <property type="match status" value="1"/>
</dbReference>
<dbReference type="PANTHER" id="PTHR48079">
    <property type="entry name" value="PROTEIN YEEZ"/>
    <property type="match status" value="1"/>
</dbReference>
<keyword evidence="3" id="KW-1185">Reference proteome</keyword>
<evidence type="ECO:0000313" key="3">
    <source>
        <dbReference type="Proteomes" id="UP001623661"/>
    </source>
</evidence>
<dbReference type="Gene3D" id="3.40.50.720">
    <property type="entry name" value="NAD(P)-binding Rossmann-like Domain"/>
    <property type="match status" value="1"/>
</dbReference>